<dbReference type="Proteomes" id="UP000245383">
    <property type="component" value="Unassembled WGS sequence"/>
</dbReference>
<protein>
    <submittedName>
        <fullName evidence="2">Uncharacterized protein</fullName>
    </submittedName>
</protein>
<evidence type="ECO:0000313" key="2">
    <source>
        <dbReference type="EMBL" id="PVU94947.1"/>
    </source>
</evidence>
<comment type="caution">
    <text evidence="2">The sequence shown here is derived from an EMBL/GenBank/DDBJ whole genome shotgun (WGS) entry which is preliminary data.</text>
</comment>
<dbReference type="Gene3D" id="1.25.40.60">
    <property type="match status" value="1"/>
</dbReference>
<dbReference type="AlphaFoldDB" id="A0A2T9YRJ3"/>
<dbReference type="STRING" id="133385.A0A2T9YRJ3"/>
<name>A0A2T9YRJ3_9FUNG</name>
<proteinExistence type="inferred from homology"/>
<dbReference type="Gene3D" id="3.40.50.1910">
    <property type="match status" value="1"/>
</dbReference>
<dbReference type="EMBL" id="MBFR01000069">
    <property type="protein sequence ID" value="PVU94947.1"/>
    <property type="molecule type" value="Genomic_DNA"/>
</dbReference>
<evidence type="ECO:0000313" key="3">
    <source>
        <dbReference type="Proteomes" id="UP000245383"/>
    </source>
</evidence>
<gene>
    <name evidence="2" type="ORF">BB561_002147</name>
</gene>
<dbReference type="Pfam" id="PF00995">
    <property type="entry name" value="Sec1"/>
    <property type="match status" value="1"/>
</dbReference>
<dbReference type="GO" id="GO:0016192">
    <property type="term" value="P:vesicle-mediated transport"/>
    <property type="evidence" value="ECO:0007669"/>
    <property type="project" value="InterPro"/>
</dbReference>
<dbReference type="SUPFAM" id="SSF56815">
    <property type="entry name" value="Sec1/munc18-like (SM) proteins"/>
    <property type="match status" value="1"/>
</dbReference>
<dbReference type="InterPro" id="IPR001619">
    <property type="entry name" value="Sec1-like"/>
</dbReference>
<dbReference type="InterPro" id="IPR036045">
    <property type="entry name" value="Sec1-like_sf"/>
</dbReference>
<dbReference type="OrthoDB" id="10251230at2759"/>
<keyword evidence="3" id="KW-1185">Reference proteome</keyword>
<dbReference type="PANTHER" id="PTHR11679">
    <property type="entry name" value="VESICLE PROTEIN SORTING-ASSOCIATED"/>
    <property type="match status" value="1"/>
</dbReference>
<evidence type="ECO:0000256" key="1">
    <source>
        <dbReference type="ARBA" id="ARBA00009884"/>
    </source>
</evidence>
<comment type="similarity">
    <text evidence="1">Belongs to the STXBP/unc-18/SEC1 family.</text>
</comment>
<reference evidence="2 3" key="1">
    <citation type="journal article" date="2018" name="MBio">
        <title>Comparative Genomics Reveals the Core Gene Toolbox for the Fungus-Insect Symbiosis.</title>
        <authorList>
            <person name="Wang Y."/>
            <person name="Stata M."/>
            <person name="Wang W."/>
            <person name="Stajich J.E."/>
            <person name="White M.M."/>
            <person name="Moncalvo J.M."/>
        </authorList>
    </citation>
    <scope>NUCLEOTIDE SEQUENCE [LARGE SCALE GENOMIC DNA]</scope>
    <source>
        <strain evidence="2 3">SWE-8-4</strain>
    </source>
</reference>
<organism evidence="2 3">
    <name type="scientific">Smittium simulii</name>
    <dbReference type="NCBI Taxonomy" id="133385"/>
    <lineage>
        <taxon>Eukaryota</taxon>
        <taxon>Fungi</taxon>
        <taxon>Fungi incertae sedis</taxon>
        <taxon>Zoopagomycota</taxon>
        <taxon>Kickxellomycotina</taxon>
        <taxon>Harpellomycetes</taxon>
        <taxon>Harpellales</taxon>
        <taxon>Legeriomycetaceae</taxon>
        <taxon>Smittium</taxon>
    </lineage>
</organism>
<accession>A0A2T9YRJ3</accession>
<sequence length="336" mass="36149">MLPELTARKSHIDMHMNIATSILDIIKSRQLDVLFQLEESISRQSKQSILEMIKNDKCGTPQDKLRVFIIYLLFKQQKSQASGGPGYTDGNFSSTSSNKKIINIEGMNEFEAALTEAGCDNKPLGLQSLEKMSVPQSSSNPNSTTSSDFLGKFSSISSKLSNIKDGAGLGDLFAGVRNFLPESKDLHIAQVVKSIMEGNSGSPSLSGGSRFGESNNVSSGNNSSMLLGLSNQALQNLGLDNGLAILDPLQTKPANYFNNSNARASSPFQGANSAKTSSFKNAIVFTIGGGNYLEYQNLMEYASRSSPNKNIIYGTTDIVSPEQFLSQLGALDSVQN</sequence>
<dbReference type="InterPro" id="IPR027482">
    <property type="entry name" value="Sec1-like_dom2"/>
</dbReference>